<name>A0A2T0T7K8_9PSEU</name>
<dbReference type="PANTHER" id="PTHR38444">
    <property type="entry name" value="ENTEROBACTIN BIOSYNTHESIS PROTEIN YBDZ"/>
    <property type="match status" value="1"/>
</dbReference>
<dbReference type="EMBL" id="PVTF01000005">
    <property type="protein sequence ID" value="PRY41621.1"/>
    <property type="molecule type" value="Genomic_DNA"/>
</dbReference>
<keyword evidence="3" id="KW-1185">Reference proteome</keyword>
<organism evidence="2 3">
    <name type="scientific">Umezawaea tangerina</name>
    <dbReference type="NCBI Taxonomy" id="84725"/>
    <lineage>
        <taxon>Bacteria</taxon>
        <taxon>Bacillati</taxon>
        <taxon>Actinomycetota</taxon>
        <taxon>Actinomycetes</taxon>
        <taxon>Pseudonocardiales</taxon>
        <taxon>Pseudonocardiaceae</taxon>
        <taxon>Umezawaea</taxon>
    </lineage>
</organism>
<dbReference type="PANTHER" id="PTHR38444:SF1">
    <property type="entry name" value="ENTEROBACTIN BIOSYNTHESIS PROTEIN YBDZ"/>
    <property type="match status" value="1"/>
</dbReference>
<dbReference type="Pfam" id="PF03621">
    <property type="entry name" value="MbtH"/>
    <property type="match status" value="1"/>
</dbReference>
<dbReference type="Gene3D" id="3.90.820.10">
    <property type="entry name" value="Structural Genomics, Unknown Function 30-nov-00 1gh9 Mol_id"/>
    <property type="match status" value="1"/>
</dbReference>
<dbReference type="InterPro" id="IPR038020">
    <property type="entry name" value="MbtH-like_sf"/>
</dbReference>
<dbReference type="GO" id="GO:0005829">
    <property type="term" value="C:cytosol"/>
    <property type="evidence" value="ECO:0007669"/>
    <property type="project" value="TreeGrafter"/>
</dbReference>
<dbReference type="SMART" id="SM00923">
    <property type="entry name" value="MbtH"/>
    <property type="match status" value="1"/>
</dbReference>
<dbReference type="RefSeq" id="WP_106188830.1">
    <property type="nucleotide sequence ID" value="NZ_PVTF01000005.1"/>
</dbReference>
<dbReference type="AlphaFoldDB" id="A0A2T0T7K8"/>
<comment type="caution">
    <text evidence="2">The sequence shown here is derived from an EMBL/GenBank/DDBJ whole genome shotgun (WGS) entry which is preliminary data.</text>
</comment>
<accession>A0A2T0T7K8</accession>
<dbReference type="GO" id="GO:0019290">
    <property type="term" value="P:siderophore biosynthetic process"/>
    <property type="evidence" value="ECO:0007669"/>
    <property type="project" value="TreeGrafter"/>
</dbReference>
<dbReference type="SUPFAM" id="SSF160582">
    <property type="entry name" value="MbtH-like"/>
    <property type="match status" value="1"/>
</dbReference>
<dbReference type="InterPro" id="IPR037407">
    <property type="entry name" value="MLP_fam"/>
</dbReference>
<protein>
    <submittedName>
        <fullName evidence="2">MbtH protein</fullName>
    </submittedName>
</protein>
<feature type="domain" description="MbtH-like" evidence="1">
    <location>
        <begin position="2"/>
        <end position="48"/>
    </location>
</feature>
<evidence type="ECO:0000259" key="1">
    <source>
        <dbReference type="SMART" id="SM00923"/>
    </source>
</evidence>
<sequence>MAETLRYIVVLNDEEQYSIWPEGKAIPGGWRQDGFGGDKAECLAHIDEVWSDMRPLSLRRLMEEQVR</sequence>
<dbReference type="OrthoDB" id="7584480at2"/>
<evidence type="ECO:0000313" key="2">
    <source>
        <dbReference type="EMBL" id="PRY41621.1"/>
    </source>
</evidence>
<dbReference type="Proteomes" id="UP000239494">
    <property type="component" value="Unassembled WGS sequence"/>
</dbReference>
<dbReference type="InterPro" id="IPR005153">
    <property type="entry name" value="MbtH-like_dom"/>
</dbReference>
<proteinExistence type="predicted"/>
<evidence type="ECO:0000313" key="3">
    <source>
        <dbReference type="Proteomes" id="UP000239494"/>
    </source>
</evidence>
<gene>
    <name evidence="2" type="ORF">CLV43_105379</name>
</gene>
<reference evidence="2 3" key="1">
    <citation type="submission" date="2018-03" db="EMBL/GenBank/DDBJ databases">
        <title>Genomic Encyclopedia of Archaeal and Bacterial Type Strains, Phase II (KMG-II): from individual species to whole genera.</title>
        <authorList>
            <person name="Goeker M."/>
        </authorList>
    </citation>
    <scope>NUCLEOTIDE SEQUENCE [LARGE SCALE GENOMIC DNA]</scope>
    <source>
        <strain evidence="2 3">DSM 44720</strain>
    </source>
</reference>